<sequence>MADLRDREVSARVSDLLRATEFIRTLLIDLKATLSPPQTTINDLIKTCYEAGVNLSELQDASMEGAGHDNTKAAPPIGTLLAQHLRNSDEKAASDRLKVIAAHKTLCSIQSLYPPLARSISDIRETIPTLLVTTDIFSIGVGANHGDDCLKRLKQHMLVVIQCRHNVLEPFLAKANQNLTNSTKLFWDVLADDEKTKMLEEWLSIVITSYESLERHNKEKLEELIDQLCAYHLRPHAKKLQTANDQLIKYHNKLENWREHIPKPTAFQSQ</sequence>
<evidence type="ECO:0000313" key="1">
    <source>
        <dbReference type="EMBL" id="KAK7522474.1"/>
    </source>
</evidence>
<gene>
    <name evidence="1" type="ORF">IWZ03DRAFT_119759</name>
</gene>
<dbReference type="Proteomes" id="UP001363622">
    <property type="component" value="Unassembled WGS sequence"/>
</dbReference>
<evidence type="ECO:0000313" key="2">
    <source>
        <dbReference type="Proteomes" id="UP001363622"/>
    </source>
</evidence>
<reference evidence="1 2" key="1">
    <citation type="submission" date="2024-04" db="EMBL/GenBank/DDBJ databases">
        <title>Phyllosticta paracitricarpa is synonymous to the EU quarantine fungus P. citricarpa based on phylogenomic analyses.</title>
        <authorList>
            <consortium name="Lawrence Berkeley National Laboratory"/>
            <person name="Van Ingen-Buijs V.A."/>
            <person name="Van Westerhoven A.C."/>
            <person name="Haridas S."/>
            <person name="Skiadas P."/>
            <person name="Martin F."/>
            <person name="Groenewald J.Z."/>
            <person name="Crous P.W."/>
            <person name="Seidl M.F."/>
        </authorList>
    </citation>
    <scope>NUCLEOTIDE SEQUENCE [LARGE SCALE GENOMIC DNA]</scope>
    <source>
        <strain evidence="1 2">CBS 123371</strain>
    </source>
</reference>
<accession>A0ABR1KXU3</accession>
<organism evidence="1 2">
    <name type="scientific">Phyllosticta citriasiana</name>
    <dbReference type="NCBI Taxonomy" id="595635"/>
    <lineage>
        <taxon>Eukaryota</taxon>
        <taxon>Fungi</taxon>
        <taxon>Dikarya</taxon>
        <taxon>Ascomycota</taxon>
        <taxon>Pezizomycotina</taxon>
        <taxon>Dothideomycetes</taxon>
        <taxon>Dothideomycetes incertae sedis</taxon>
        <taxon>Botryosphaeriales</taxon>
        <taxon>Phyllostictaceae</taxon>
        <taxon>Phyllosticta</taxon>
    </lineage>
</organism>
<protein>
    <submittedName>
        <fullName evidence="1">Uncharacterized protein</fullName>
    </submittedName>
</protein>
<name>A0ABR1KXU3_9PEZI</name>
<proteinExistence type="predicted"/>
<comment type="caution">
    <text evidence="1">The sequence shown here is derived from an EMBL/GenBank/DDBJ whole genome shotgun (WGS) entry which is preliminary data.</text>
</comment>
<dbReference type="EMBL" id="JBBPHU010000002">
    <property type="protein sequence ID" value="KAK7522474.1"/>
    <property type="molecule type" value="Genomic_DNA"/>
</dbReference>
<keyword evidence="2" id="KW-1185">Reference proteome</keyword>